<keyword evidence="2" id="KW-1185">Reference proteome</keyword>
<gene>
    <name evidence="1" type="ORF">KPL71_000246</name>
</gene>
<evidence type="ECO:0000313" key="1">
    <source>
        <dbReference type="EMBL" id="KAH9799128.1"/>
    </source>
</evidence>
<organism evidence="1 2">
    <name type="scientific">Citrus sinensis</name>
    <name type="common">Sweet orange</name>
    <name type="synonym">Citrus aurantium var. sinensis</name>
    <dbReference type="NCBI Taxonomy" id="2711"/>
    <lineage>
        <taxon>Eukaryota</taxon>
        <taxon>Viridiplantae</taxon>
        <taxon>Streptophyta</taxon>
        <taxon>Embryophyta</taxon>
        <taxon>Tracheophyta</taxon>
        <taxon>Spermatophyta</taxon>
        <taxon>Magnoliopsida</taxon>
        <taxon>eudicotyledons</taxon>
        <taxon>Gunneridae</taxon>
        <taxon>Pentapetalae</taxon>
        <taxon>rosids</taxon>
        <taxon>malvids</taxon>
        <taxon>Sapindales</taxon>
        <taxon>Rutaceae</taxon>
        <taxon>Aurantioideae</taxon>
        <taxon>Citrus</taxon>
    </lineage>
</organism>
<protein>
    <submittedName>
        <fullName evidence="1">Uncharacterized protein</fullName>
    </submittedName>
</protein>
<name>A0ACB8NLW8_CITSI</name>
<accession>A0ACB8NLW8</accession>
<dbReference type="Proteomes" id="UP000829398">
    <property type="component" value="Chromosome 1"/>
</dbReference>
<reference evidence="2" key="1">
    <citation type="journal article" date="2023" name="Hortic. Res.">
        <title>A chromosome-level phased genome enabling allele-level studies in sweet orange: a case study on citrus Huanglongbing tolerance.</title>
        <authorList>
            <person name="Wu B."/>
            <person name="Yu Q."/>
            <person name="Deng Z."/>
            <person name="Duan Y."/>
            <person name="Luo F."/>
            <person name="Gmitter F. Jr."/>
        </authorList>
    </citation>
    <scope>NUCLEOTIDE SEQUENCE [LARGE SCALE GENOMIC DNA]</scope>
    <source>
        <strain evidence="2">cv. Valencia</strain>
    </source>
</reference>
<sequence length="276" mass="29772">MHLVATDSALVVSKPIWFVSGSNGFLTTEQSKIFAITVVWEGLLSGARTNVMPSAEPAFDCGYGELLMVTMQAQAGCITPVQPCVAAALVQRMNWMGWVRIPASSNNGGLICTGAVTAYKGYLSLTSEPFPGSPDPPLDKVGRVLYHHPVLAWPASITTIFTIRISKYSNSTDDSGENTQQLAVELDTCENDFDLDGNRVGINTTSASEPVAAKSLCTSGVELKSGRKLTVIIRYNGSKKSLYVYVHYVGNPSKKILKQHIDISNIVPSSICRIHC</sequence>
<proteinExistence type="predicted"/>
<comment type="caution">
    <text evidence="1">The sequence shown here is derived from an EMBL/GenBank/DDBJ whole genome shotgun (WGS) entry which is preliminary data.</text>
</comment>
<dbReference type="EMBL" id="CM039170">
    <property type="protein sequence ID" value="KAH9799128.1"/>
    <property type="molecule type" value="Genomic_DNA"/>
</dbReference>
<evidence type="ECO:0000313" key="2">
    <source>
        <dbReference type="Proteomes" id="UP000829398"/>
    </source>
</evidence>